<reference evidence="2 3" key="1">
    <citation type="submission" date="2023-10" db="EMBL/GenBank/DDBJ databases">
        <title>Genomes of two closely related lineages of the louse Polyplax serrata with different host specificities.</title>
        <authorList>
            <person name="Martinu J."/>
            <person name="Tarabai H."/>
            <person name="Stefka J."/>
            <person name="Hypsa V."/>
        </authorList>
    </citation>
    <scope>NUCLEOTIDE SEQUENCE [LARGE SCALE GENOMIC DNA]</scope>
    <source>
        <strain evidence="2">HR10_N</strain>
    </source>
</reference>
<gene>
    <name evidence="2" type="ORF">RUM43_010389</name>
</gene>
<sequence>MNVTADAHLPGAPVVTSPRNQPGPKGCRNLEKNSRGNHSDGYRPETESVNDSTHPSDMALESLKKLDSALTERVNQHLGPKTVSQK</sequence>
<evidence type="ECO:0000313" key="2">
    <source>
        <dbReference type="EMBL" id="KAK6636726.1"/>
    </source>
</evidence>
<feature type="region of interest" description="Disordered" evidence="1">
    <location>
        <begin position="1"/>
        <end position="56"/>
    </location>
</feature>
<organism evidence="2 3">
    <name type="scientific">Polyplax serrata</name>
    <name type="common">Common mouse louse</name>
    <dbReference type="NCBI Taxonomy" id="468196"/>
    <lineage>
        <taxon>Eukaryota</taxon>
        <taxon>Metazoa</taxon>
        <taxon>Ecdysozoa</taxon>
        <taxon>Arthropoda</taxon>
        <taxon>Hexapoda</taxon>
        <taxon>Insecta</taxon>
        <taxon>Pterygota</taxon>
        <taxon>Neoptera</taxon>
        <taxon>Paraneoptera</taxon>
        <taxon>Psocodea</taxon>
        <taxon>Troctomorpha</taxon>
        <taxon>Phthiraptera</taxon>
        <taxon>Anoplura</taxon>
        <taxon>Polyplacidae</taxon>
        <taxon>Polyplax</taxon>
    </lineage>
</organism>
<dbReference type="Proteomes" id="UP001372834">
    <property type="component" value="Unassembled WGS sequence"/>
</dbReference>
<evidence type="ECO:0000256" key="1">
    <source>
        <dbReference type="SAM" id="MobiDB-lite"/>
    </source>
</evidence>
<proteinExistence type="predicted"/>
<dbReference type="AlphaFoldDB" id="A0AAN8PKH0"/>
<dbReference type="EMBL" id="JAWJWE010000004">
    <property type="protein sequence ID" value="KAK6636726.1"/>
    <property type="molecule type" value="Genomic_DNA"/>
</dbReference>
<evidence type="ECO:0000313" key="3">
    <source>
        <dbReference type="Proteomes" id="UP001372834"/>
    </source>
</evidence>
<protein>
    <submittedName>
        <fullName evidence="2">Uncharacterized protein</fullName>
    </submittedName>
</protein>
<feature type="compositionally biased region" description="Basic and acidic residues" evidence="1">
    <location>
        <begin position="28"/>
        <end position="46"/>
    </location>
</feature>
<comment type="caution">
    <text evidence="2">The sequence shown here is derived from an EMBL/GenBank/DDBJ whole genome shotgun (WGS) entry which is preliminary data.</text>
</comment>
<name>A0AAN8PKH0_POLSC</name>
<accession>A0AAN8PKH0</accession>